<evidence type="ECO:0000259" key="7">
    <source>
        <dbReference type="SMART" id="SM01217"/>
    </source>
</evidence>
<dbReference type="Proteomes" id="UP000326702">
    <property type="component" value="Chromosome"/>
</dbReference>
<evidence type="ECO:0000256" key="1">
    <source>
        <dbReference type="ARBA" id="ARBA00005336"/>
    </source>
</evidence>
<dbReference type="InterPro" id="IPR013783">
    <property type="entry name" value="Ig-like_fold"/>
</dbReference>
<dbReference type="SUPFAM" id="SSF49313">
    <property type="entry name" value="Cadherin-like"/>
    <property type="match status" value="2"/>
</dbReference>
<dbReference type="InterPro" id="IPR036881">
    <property type="entry name" value="Glyco_hydro_3_C_sf"/>
</dbReference>
<feature type="domain" description="Fibronectin type III-like" evidence="7">
    <location>
        <begin position="719"/>
        <end position="791"/>
    </location>
</feature>
<dbReference type="PANTHER" id="PTHR42721:SF3">
    <property type="entry name" value="BETA-D-XYLOSIDASE 5-RELATED"/>
    <property type="match status" value="1"/>
</dbReference>
<feature type="signal peptide" evidence="6">
    <location>
        <begin position="1"/>
        <end position="22"/>
    </location>
</feature>
<dbReference type="GO" id="GO:0031222">
    <property type="term" value="P:arabinan catabolic process"/>
    <property type="evidence" value="ECO:0007669"/>
    <property type="project" value="TreeGrafter"/>
</dbReference>
<evidence type="ECO:0000256" key="4">
    <source>
        <dbReference type="ARBA" id="ARBA00058905"/>
    </source>
</evidence>
<keyword evidence="9" id="KW-1185">Reference proteome</keyword>
<sequence length="1104" mass="115997">MHSRWMASLAAVGLVATGAGVATGVAGAPSASAAKEPIYLNRAYSPAERATDLVSRMTLAEKAAQMDSSRPPAIERLGIAAWWWWNEANHGVNALTTTPTGNATTLTNTTSYPSDLSMGSTWNRDLTYAVAGQIGDEARDITPENRLNLDFYAPTVNLTRDPRWGRNDESWSEDPKLTADLASQYVDGLQGQTQQGKLPASANGYDKAVATLKHYAANNSEVNRRSGSSDMDQRTLREYYTAQFASIIQQSHPGSIMSSYNEVNGVPAAASVQLMDTMARETFGFTGYFTGDCDAVYEIQAGHHWQPPEASAPLDQYGRTAFANSAGEDLACNAGYHDQYGYGNTVPTAVAQGIQTQTDVYNEGDVDTSVVRLFTARIATGELDAEDDVPWVAQARARLAPGTWVSSEANQAVTETSDRLAQAESAAEQSLVLLKNDKVAAASGSKKSSLLPLQVPRTGAPKIAVVGYFAHPSGGLFLGGYSSIQTTSGQAKSVDAYEGIKAAVQKINPKATVDFLPGVAGGTTANKLTTVDEDSIAAAARYDAVIAVAGTDGTTSSEDHDRTSLALPGAQSDMISRLEAANPRTIVYLETVGQVDLASFQDTTPALLWSSYNGQEQGTALANVLLGETDPSGHLPFTWYRDASQLASVTDYTIRPTADTKGRTYQYFTGASSYPFGYGLGYTKFSYSDVSVSKSHVTADGTVVVKATVKNKGTSTGRAVPQLYVTTPFEPASAERPLKRLEGFTKVELAPGQSKRVTFKVKAADLAFFDEDSSTYVVDPGRYGFQLATSSADDDVVWSTRVKVTGKIHETPTVVTAKPIQTGDKAKQVAQRVMFDVNTTIDPQLTVSMNDQKLYGYVSKGQSVPLPSGLKVSYASNRSKVVRVVGSGAKQRLKAVGSGIATVTATVRYRGTSVSTSFVVDVAPLQITSDARATFAKGTAGSFTVTTSSSPTARLRESGSLPAGVTFRDNGDGTATIAGTAPSRTRTYPITITASNGVGKTVRQAFVLSVGSAPRFTSGATGSLVEGTAGSVDVTTAGYPVATLSETGALPAGVTFTDNGDGTATIAGKPAVGTAGTSKVTLTAINGLAPATQSFTLTVTAAGP</sequence>
<dbReference type="InterPro" id="IPR017853">
    <property type="entry name" value="GH"/>
</dbReference>
<keyword evidence="8" id="KW-0326">Glycosidase</keyword>
<dbReference type="RefSeq" id="WP_153021927.1">
    <property type="nucleotide sequence ID" value="NZ_BAABIH010000029.1"/>
</dbReference>
<dbReference type="GO" id="GO:0005509">
    <property type="term" value="F:calcium ion binding"/>
    <property type="evidence" value="ECO:0007669"/>
    <property type="project" value="InterPro"/>
</dbReference>
<dbReference type="GO" id="GO:0045493">
    <property type="term" value="P:xylan catabolic process"/>
    <property type="evidence" value="ECO:0007669"/>
    <property type="project" value="InterPro"/>
</dbReference>
<dbReference type="GO" id="GO:0046556">
    <property type="term" value="F:alpha-L-arabinofuranosidase activity"/>
    <property type="evidence" value="ECO:0007669"/>
    <property type="project" value="TreeGrafter"/>
</dbReference>
<evidence type="ECO:0000313" key="9">
    <source>
        <dbReference type="Proteomes" id="UP000326702"/>
    </source>
</evidence>
<accession>A0A5P9Q6Y3</accession>
<dbReference type="KEGG" id="lxl:KDY119_00668"/>
<dbReference type="GO" id="GO:0009044">
    <property type="term" value="F:xylan 1,4-beta-xylosidase activity"/>
    <property type="evidence" value="ECO:0007669"/>
    <property type="project" value="InterPro"/>
</dbReference>
<gene>
    <name evidence="8" type="ORF">KDY119_00668</name>
</gene>
<dbReference type="Pfam" id="PF14310">
    <property type="entry name" value="Fn3-like"/>
    <property type="match status" value="1"/>
</dbReference>
<evidence type="ECO:0000256" key="3">
    <source>
        <dbReference type="ARBA" id="ARBA00022801"/>
    </source>
</evidence>
<dbReference type="Gene3D" id="2.60.40.10">
    <property type="entry name" value="Immunoglobulins"/>
    <property type="match status" value="3"/>
</dbReference>
<dbReference type="OrthoDB" id="3187421at2"/>
<keyword evidence="3 8" id="KW-0378">Hydrolase</keyword>
<dbReference type="SUPFAM" id="SSF52279">
    <property type="entry name" value="Beta-D-glucan exohydrolase, C-terminal domain"/>
    <property type="match status" value="1"/>
</dbReference>
<dbReference type="EMBL" id="CP045529">
    <property type="protein sequence ID" value="QFU97174.1"/>
    <property type="molecule type" value="Genomic_DNA"/>
</dbReference>
<dbReference type="PANTHER" id="PTHR42721">
    <property type="entry name" value="SUGAR HYDROLASE-RELATED"/>
    <property type="match status" value="1"/>
</dbReference>
<dbReference type="Pfam" id="PF01915">
    <property type="entry name" value="Glyco_hydro_3_C"/>
    <property type="match status" value="1"/>
</dbReference>
<dbReference type="InterPro" id="IPR044993">
    <property type="entry name" value="BXL"/>
</dbReference>
<dbReference type="SUPFAM" id="SSF51445">
    <property type="entry name" value="(Trans)glycosidases"/>
    <property type="match status" value="1"/>
</dbReference>
<dbReference type="PRINTS" id="PR00133">
    <property type="entry name" value="GLHYDRLASE3"/>
</dbReference>
<comment type="function">
    <text evidence="4">Catalyzes the hydrolysis of a non-reducing terminal alpha-L-arabinopyranosidic linkage in ginsenoside Rb2 (alpha-L-arabinopyranosyl-(1-&gt;6)-alpha-D-glucopyranosyl) to release alpha-D-glucopyranosyl (Rd). It is not able to hydrolyze alpha-L-arabinofuranosyl-(1-&gt;6)-alpha-D-glucopyranosyl (Rc).</text>
</comment>
<dbReference type="InterPro" id="IPR036962">
    <property type="entry name" value="Glyco_hydro_3_N_sf"/>
</dbReference>
<dbReference type="Gene3D" id="3.40.50.1700">
    <property type="entry name" value="Glycoside hydrolase family 3 C-terminal domain"/>
    <property type="match status" value="1"/>
</dbReference>
<organism evidence="8 9">
    <name type="scientific">Luteimicrobium xylanilyticum</name>
    <dbReference type="NCBI Taxonomy" id="1133546"/>
    <lineage>
        <taxon>Bacteria</taxon>
        <taxon>Bacillati</taxon>
        <taxon>Actinomycetota</taxon>
        <taxon>Actinomycetes</taxon>
        <taxon>Micrococcales</taxon>
        <taxon>Luteimicrobium</taxon>
    </lineage>
</organism>
<evidence type="ECO:0000313" key="8">
    <source>
        <dbReference type="EMBL" id="QFU97174.1"/>
    </source>
</evidence>
<reference evidence="8 9" key="1">
    <citation type="submission" date="2019-10" db="EMBL/GenBank/DDBJ databases">
        <title>Genome sequence of Luteimicrobium xylanilyticum HY-24.</title>
        <authorList>
            <person name="Kim D.Y."/>
            <person name="Park H.-Y."/>
        </authorList>
    </citation>
    <scope>NUCLEOTIDE SEQUENCE [LARGE SCALE GENOMIC DNA]</scope>
    <source>
        <strain evidence="8 9">HY-24</strain>
    </source>
</reference>
<proteinExistence type="inferred from homology"/>
<dbReference type="Pfam" id="PF00933">
    <property type="entry name" value="Glyco_hydro_3"/>
    <property type="match status" value="1"/>
</dbReference>
<dbReference type="SMART" id="SM01217">
    <property type="entry name" value="Fn3_like"/>
    <property type="match status" value="1"/>
</dbReference>
<feature type="chain" id="PRO_5038430139" description="Exo-alpha-(1-&gt;6)-L-arabinopyranosidase" evidence="6">
    <location>
        <begin position="23"/>
        <end position="1104"/>
    </location>
</feature>
<evidence type="ECO:0000256" key="6">
    <source>
        <dbReference type="SAM" id="SignalP"/>
    </source>
</evidence>
<dbReference type="GO" id="GO:0008422">
    <property type="term" value="F:beta-glucosidase activity"/>
    <property type="evidence" value="ECO:0007669"/>
    <property type="project" value="UniProtKB-ARBA"/>
</dbReference>
<dbReference type="InterPro" id="IPR001764">
    <property type="entry name" value="Glyco_hydro_3_N"/>
</dbReference>
<comment type="similarity">
    <text evidence="1">Belongs to the glycosyl hydrolase 3 family.</text>
</comment>
<evidence type="ECO:0000256" key="5">
    <source>
        <dbReference type="ARBA" id="ARBA00074219"/>
    </source>
</evidence>
<evidence type="ECO:0000256" key="2">
    <source>
        <dbReference type="ARBA" id="ARBA00022729"/>
    </source>
</evidence>
<dbReference type="InterPro" id="IPR002772">
    <property type="entry name" value="Glyco_hydro_3_C"/>
</dbReference>
<protein>
    <recommendedName>
        <fullName evidence="5">Exo-alpha-(1-&gt;6)-L-arabinopyranosidase</fullName>
    </recommendedName>
</protein>
<dbReference type="GO" id="GO:0016020">
    <property type="term" value="C:membrane"/>
    <property type="evidence" value="ECO:0007669"/>
    <property type="project" value="InterPro"/>
</dbReference>
<dbReference type="FunFam" id="2.60.40.10:FF:000495">
    <property type="entry name" value="Periplasmic beta-glucosidase"/>
    <property type="match status" value="1"/>
</dbReference>
<dbReference type="InterPro" id="IPR026891">
    <property type="entry name" value="Fn3-like"/>
</dbReference>
<dbReference type="AlphaFoldDB" id="A0A5P9Q6Y3"/>
<keyword evidence="2 6" id="KW-0732">Signal</keyword>
<name>A0A5P9Q6Y3_9MICO</name>
<dbReference type="InterPro" id="IPR015919">
    <property type="entry name" value="Cadherin-like_sf"/>
</dbReference>
<dbReference type="Gene3D" id="3.20.20.300">
    <property type="entry name" value="Glycoside hydrolase, family 3, N-terminal domain"/>
    <property type="match status" value="1"/>
</dbReference>